<dbReference type="SUPFAM" id="SSF55920">
    <property type="entry name" value="Creatinase/aminopeptidase"/>
    <property type="match status" value="1"/>
</dbReference>
<accession>A0A9X4KF98</accession>
<evidence type="ECO:0000313" key="9">
    <source>
        <dbReference type="EMBL" id="MDG0790870.1"/>
    </source>
</evidence>
<feature type="binding site" evidence="6">
    <location>
        <position position="201"/>
    </location>
    <ligand>
        <name>a divalent metal cation</name>
        <dbReference type="ChEBI" id="CHEBI:60240"/>
        <label>2</label>
        <note>catalytic</note>
    </ligand>
</feature>
<comment type="similarity">
    <text evidence="6">Belongs to the peptidase M24A family. Methionine aminopeptidase type 1 subfamily.</text>
</comment>
<protein>
    <recommendedName>
        <fullName evidence="6 7">Methionine aminopeptidase</fullName>
        <shortName evidence="6">MAP</shortName>
        <shortName evidence="6">MetAP</shortName>
        <ecNumber evidence="6 7">3.4.11.18</ecNumber>
    </recommendedName>
    <alternativeName>
        <fullName evidence="6">Peptidase M</fullName>
    </alternativeName>
</protein>
<dbReference type="InterPro" id="IPR000994">
    <property type="entry name" value="Pept_M24"/>
</dbReference>
<evidence type="ECO:0000256" key="3">
    <source>
        <dbReference type="ARBA" id="ARBA00022670"/>
    </source>
</evidence>
<dbReference type="InterPro" id="IPR036005">
    <property type="entry name" value="Creatinase/aminopeptidase-like"/>
</dbReference>
<dbReference type="EMBL" id="JAPDHZ010000002">
    <property type="protein sequence ID" value="MDG0790870.1"/>
    <property type="molecule type" value="Genomic_DNA"/>
</dbReference>
<name>A0A9X4KF98_9BACL</name>
<comment type="caution">
    <text evidence="9">The sequence shown here is derived from an EMBL/GenBank/DDBJ whole genome shotgun (WGS) entry which is preliminary data.</text>
</comment>
<dbReference type="GO" id="GO:0005829">
    <property type="term" value="C:cytosol"/>
    <property type="evidence" value="ECO:0007669"/>
    <property type="project" value="TreeGrafter"/>
</dbReference>
<dbReference type="GO" id="GO:0070006">
    <property type="term" value="F:metalloaminopeptidase activity"/>
    <property type="evidence" value="ECO:0007669"/>
    <property type="project" value="UniProtKB-UniRule"/>
</dbReference>
<reference evidence="9 10" key="1">
    <citation type="submission" date="2022-10" db="EMBL/GenBank/DDBJ databases">
        <title>Comparative genomic analysis of Cohnella hashimotonis sp. nov., isolated from the International Space Station.</title>
        <authorList>
            <person name="Simpson A."/>
            <person name="Venkateswaran K."/>
        </authorList>
    </citation>
    <scope>NUCLEOTIDE SEQUENCE [LARGE SCALE GENOMIC DNA]</scope>
    <source>
        <strain evidence="9 10">DSM 18997</strain>
    </source>
</reference>
<sequence>MLTLKSPQEIEHIRAAGAVVAACHKEIRKMIRPGVTTWQIEELVEDVMASYGARPFTKTYKDYKFATCASVNDVIAHGFPNHTPLKNGDLVTIDTVAELNGWLGDSAWTYAVGELSPTAEKLMRVTKECLDIGIRHAVIGNRIGDAMYPLHKHAAANGFSCVRELAAHGIGRELHEEPSFIHVGIPGKGFRFKEGMVITIEPMINEGTWRMKIDEDGWTARTMDGKLSAQFEHTIAITKDGPVILTSQDD</sequence>
<dbReference type="GO" id="GO:0006508">
    <property type="term" value="P:proteolysis"/>
    <property type="evidence" value="ECO:0007669"/>
    <property type="project" value="UniProtKB-KW"/>
</dbReference>
<dbReference type="InterPro" id="IPR001714">
    <property type="entry name" value="Pept_M24_MAP"/>
</dbReference>
<feature type="binding site" evidence="6">
    <location>
        <position position="105"/>
    </location>
    <ligand>
        <name>a divalent metal cation</name>
        <dbReference type="ChEBI" id="CHEBI:60240"/>
        <label>2</label>
        <note>catalytic</note>
    </ligand>
</feature>
<feature type="domain" description="Peptidase M24" evidence="8">
    <location>
        <begin position="11"/>
        <end position="239"/>
    </location>
</feature>
<keyword evidence="5 6" id="KW-0378">Hydrolase</keyword>
<evidence type="ECO:0000256" key="7">
    <source>
        <dbReference type="RuleBase" id="RU003653"/>
    </source>
</evidence>
<evidence type="ECO:0000259" key="8">
    <source>
        <dbReference type="Pfam" id="PF00557"/>
    </source>
</evidence>
<keyword evidence="4 6" id="KW-0479">Metal-binding</keyword>
<gene>
    <name evidence="6 9" type="primary">map</name>
    <name evidence="9" type="ORF">OMP38_08320</name>
</gene>
<dbReference type="GO" id="GO:0046872">
    <property type="term" value="F:metal ion binding"/>
    <property type="evidence" value="ECO:0007669"/>
    <property type="project" value="UniProtKB-UniRule"/>
</dbReference>
<evidence type="ECO:0000256" key="6">
    <source>
        <dbReference type="HAMAP-Rule" id="MF_01974"/>
    </source>
</evidence>
<dbReference type="Proteomes" id="UP001153387">
    <property type="component" value="Unassembled WGS sequence"/>
</dbReference>
<dbReference type="AlphaFoldDB" id="A0A9X4KF98"/>
<dbReference type="Pfam" id="PF00557">
    <property type="entry name" value="Peptidase_M24"/>
    <property type="match status" value="1"/>
</dbReference>
<evidence type="ECO:0000256" key="2">
    <source>
        <dbReference type="ARBA" id="ARBA00022438"/>
    </source>
</evidence>
<feature type="binding site" evidence="6">
    <location>
        <position position="232"/>
    </location>
    <ligand>
        <name>a divalent metal cation</name>
        <dbReference type="ChEBI" id="CHEBI:60240"/>
        <label>1</label>
    </ligand>
</feature>
<dbReference type="PRINTS" id="PR00599">
    <property type="entry name" value="MAPEPTIDASE"/>
</dbReference>
<feature type="binding site" evidence="6">
    <location>
        <position position="94"/>
    </location>
    <ligand>
        <name>a divalent metal cation</name>
        <dbReference type="ChEBI" id="CHEBI:60240"/>
        <label>1</label>
    </ligand>
</feature>
<dbReference type="HAMAP" id="MF_01974">
    <property type="entry name" value="MetAP_1"/>
    <property type="match status" value="1"/>
</dbReference>
<evidence type="ECO:0000256" key="5">
    <source>
        <dbReference type="ARBA" id="ARBA00022801"/>
    </source>
</evidence>
<dbReference type="PANTHER" id="PTHR43330">
    <property type="entry name" value="METHIONINE AMINOPEPTIDASE"/>
    <property type="match status" value="1"/>
</dbReference>
<dbReference type="Gene3D" id="3.90.230.10">
    <property type="entry name" value="Creatinase/methionine aminopeptidase superfamily"/>
    <property type="match status" value="1"/>
</dbReference>
<feature type="binding site" evidence="6">
    <location>
        <position position="77"/>
    </location>
    <ligand>
        <name>substrate</name>
    </ligand>
</feature>
<comment type="catalytic activity">
    <reaction evidence="6 7">
        <text>Release of N-terminal amino acids, preferentially methionine, from peptides and arylamides.</text>
        <dbReference type="EC" id="3.4.11.18"/>
    </reaction>
</comment>
<dbReference type="CDD" id="cd01086">
    <property type="entry name" value="MetAP1"/>
    <property type="match status" value="1"/>
</dbReference>
<organism evidence="9 10">
    <name type="scientific">Cohnella ginsengisoli</name>
    <dbReference type="NCBI Taxonomy" id="425004"/>
    <lineage>
        <taxon>Bacteria</taxon>
        <taxon>Bacillati</taxon>
        <taxon>Bacillota</taxon>
        <taxon>Bacilli</taxon>
        <taxon>Bacillales</taxon>
        <taxon>Paenibacillaceae</taxon>
        <taxon>Cohnella</taxon>
    </lineage>
</organism>
<feature type="binding site" evidence="6">
    <location>
        <position position="175"/>
    </location>
    <ligand>
        <name>substrate</name>
    </ligand>
</feature>
<dbReference type="NCBIfam" id="TIGR00500">
    <property type="entry name" value="met_pdase_I"/>
    <property type="match status" value="1"/>
</dbReference>
<keyword evidence="2 6" id="KW-0031">Aminopeptidase</keyword>
<dbReference type="GO" id="GO:0004239">
    <property type="term" value="F:initiator methionyl aminopeptidase activity"/>
    <property type="evidence" value="ECO:0007669"/>
    <property type="project" value="UniProtKB-UniRule"/>
</dbReference>
<keyword evidence="3 6" id="KW-0645">Protease</keyword>
<feature type="binding site" evidence="6">
    <location>
        <position position="232"/>
    </location>
    <ligand>
        <name>a divalent metal cation</name>
        <dbReference type="ChEBI" id="CHEBI:60240"/>
        <label>2</label>
        <note>catalytic</note>
    </ligand>
</feature>
<comment type="subunit">
    <text evidence="6">Monomer.</text>
</comment>
<comment type="function">
    <text evidence="1 6">Removes the N-terminal methionine from nascent proteins. The N-terminal methionine is often cleaved when the second residue in the primary sequence is small and uncharged (Met-Ala-, Cys, Gly, Pro, Ser, Thr, or Val). Requires deformylation of the N(alpha)-formylated initiator methionine before it can be hydrolyzed.</text>
</comment>
<dbReference type="RefSeq" id="WP_277564660.1">
    <property type="nucleotide sequence ID" value="NZ_JAPDHZ010000002.1"/>
</dbReference>
<dbReference type="InterPro" id="IPR002467">
    <property type="entry name" value="Pept_M24A_MAP1"/>
</dbReference>
<dbReference type="EC" id="3.4.11.18" evidence="6 7"/>
<feature type="binding site" evidence="6">
    <location>
        <position position="105"/>
    </location>
    <ligand>
        <name>a divalent metal cation</name>
        <dbReference type="ChEBI" id="CHEBI:60240"/>
        <label>1</label>
    </ligand>
</feature>
<proteinExistence type="inferred from homology"/>
<evidence type="ECO:0000313" key="10">
    <source>
        <dbReference type="Proteomes" id="UP001153387"/>
    </source>
</evidence>
<evidence type="ECO:0000256" key="4">
    <source>
        <dbReference type="ARBA" id="ARBA00022723"/>
    </source>
</evidence>
<keyword evidence="10" id="KW-1185">Reference proteome</keyword>
<feature type="binding site" evidence="6">
    <location>
        <position position="168"/>
    </location>
    <ligand>
        <name>a divalent metal cation</name>
        <dbReference type="ChEBI" id="CHEBI:60240"/>
        <label>2</label>
        <note>catalytic</note>
    </ligand>
</feature>
<evidence type="ECO:0000256" key="1">
    <source>
        <dbReference type="ARBA" id="ARBA00002521"/>
    </source>
</evidence>
<dbReference type="PANTHER" id="PTHR43330:SF17">
    <property type="entry name" value="METHIONINE AMINOPEPTIDASE"/>
    <property type="match status" value="1"/>
</dbReference>
<comment type="cofactor">
    <cofactor evidence="6">
        <name>Co(2+)</name>
        <dbReference type="ChEBI" id="CHEBI:48828"/>
    </cofactor>
    <cofactor evidence="6">
        <name>Zn(2+)</name>
        <dbReference type="ChEBI" id="CHEBI:29105"/>
    </cofactor>
    <cofactor evidence="6">
        <name>Mn(2+)</name>
        <dbReference type="ChEBI" id="CHEBI:29035"/>
    </cofactor>
    <cofactor evidence="6">
        <name>Fe(2+)</name>
        <dbReference type="ChEBI" id="CHEBI:29033"/>
    </cofactor>
    <text evidence="6">Binds 2 divalent metal cations per subunit. Has a high-affinity and a low affinity metal-binding site. The true nature of the physiological cofactor is under debate. The enzyme is active with cobalt, zinc, manganese or divalent iron ions. Most likely, methionine aminopeptidases function as mononuclear Fe(2+)-metalloproteases under physiological conditions, and the catalytically relevant metal-binding site has been assigned to the histidine-containing high-affinity site.</text>
</comment>